<keyword evidence="2" id="KW-0489">Methyltransferase</keyword>
<dbReference type="InterPro" id="IPR041698">
    <property type="entry name" value="Methyltransf_25"/>
</dbReference>
<keyword evidence="3" id="KW-1185">Reference proteome</keyword>
<dbReference type="RefSeq" id="WP_063964765.1">
    <property type="nucleotide sequence ID" value="NZ_JBCNAN010000026.1"/>
</dbReference>
<sequence>MNMWHERFKADEYIYGKEPNEFIRTAAPFIKKSGQVLSIAEGEGRNAVFLAGEKFIVNTWDYAQSGIDKTEKLAIEKGVVVNMELRDLADVEWPENKWDAIIHVFGHFPEPIFNRTMEGIKKAIKPGGLYIAELFTTDQLRFKSGGPRAINMLCTPTQIMKEFDGWYSKHFFTGEVERNEGRLHQGTSHVIQCVLQKPQ</sequence>
<dbReference type="Gene3D" id="3.40.50.150">
    <property type="entry name" value="Vaccinia Virus protein VP39"/>
    <property type="match status" value="1"/>
</dbReference>
<protein>
    <submittedName>
        <fullName evidence="2">Tellurite resistance methyltransferase TehB</fullName>
    </submittedName>
</protein>
<reference evidence="2 3" key="1">
    <citation type="submission" date="2016-01" db="EMBL/GenBank/DDBJ databases">
        <title>Investigation of taxonomic status of Bacillus aminovorans.</title>
        <authorList>
            <person name="Verma A."/>
            <person name="Pal Y."/>
            <person name="Krishnamurthi S."/>
        </authorList>
    </citation>
    <scope>NUCLEOTIDE SEQUENCE [LARGE SCALE GENOMIC DNA]</scope>
    <source>
        <strain evidence="2 3">DSM 1314</strain>
    </source>
</reference>
<keyword evidence="2" id="KW-0808">Transferase</keyword>
<dbReference type="STRING" id="29332.AWH48_12825"/>
<dbReference type="Proteomes" id="UP000076935">
    <property type="component" value="Unassembled WGS sequence"/>
</dbReference>
<dbReference type="Pfam" id="PF13649">
    <property type="entry name" value="Methyltransf_25"/>
    <property type="match status" value="1"/>
</dbReference>
<dbReference type="CDD" id="cd02440">
    <property type="entry name" value="AdoMet_MTases"/>
    <property type="match status" value="1"/>
</dbReference>
<evidence type="ECO:0000313" key="2">
    <source>
        <dbReference type="EMBL" id="OAH62498.1"/>
    </source>
</evidence>
<evidence type="ECO:0000313" key="3">
    <source>
        <dbReference type="Proteomes" id="UP000076935"/>
    </source>
</evidence>
<name>A0A177L9T8_9BACI</name>
<dbReference type="InterPro" id="IPR029063">
    <property type="entry name" value="SAM-dependent_MTases_sf"/>
</dbReference>
<evidence type="ECO:0000259" key="1">
    <source>
        <dbReference type="Pfam" id="PF13649"/>
    </source>
</evidence>
<dbReference type="GO" id="GO:0032259">
    <property type="term" value="P:methylation"/>
    <property type="evidence" value="ECO:0007669"/>
    <property type="project" value="UniProtKB-KW"/>
</dbReference>
<proteinExistence type="predicted"/>
<comment type="caution">
    <text evidence="2">The sequence shown here is derived from an EMBL/GenBank/DDBJ whole genome shotgun (WGS) entry which is preliminary data.</text>
</comment>
<dbReference type="GO" id="GO:0008168">
    <property type="term" value="F:methyltransferase activity"/>
    <property type="evidence" value="ECO:0007669"/>
    <property type="project" value="UniProtKB-KW"/>
</dbReference>
<dbReference type="SUPFAM" id="SSF53335">
    <property type="entry name" value="S-adenosyl-L-methionine-dependent methyltransferases"/>
    <property type="match status" value="1"/>
</dbReference>
<accession>A0A177L9T8</accession>
<feature type="domain" description="Methyltransferase" evidence="1">
    <location>
        <begin position="36"/>
        <end position="128"/>
    </location>
</feature>
<dbReference type="EMBL" id="LQWY01000007">
    <property type="protein sequence ID" value="OAH62498.1"/>
    <property type="molecule type" value="Genomic_DNA"/>
</dbReference>
<dbReference type="AlphaFoldDB" id="A0A177L9T8"/>
<gene>
    <name evidence="2" type="ORF">AWH49_09930</name>
</gene>
<organism evidence="2 3">
    <name type="scientific">Domibacillus aminovorans</name>
    <dbReference type="NCBI Taxonomy" id="29332"/>
    <lineage>
        <taxon>Bacteria</taxon>
        <taxon>Bacillati</taxon>
        <taxon>Bacillota</taxon>
        <taxon>Bacilli</taxon>
        <taxon>Bacillales</taxon>
        <taxon>Bacillaceae</taxon>
        <taxon>Domibacillus</taxon>
    </lineage>
</organism>